<name>C3JCK4_POREA</name>
<evidence type="ECO:0000256" key="3">
    <source>
        <dbReference type="ARBA" id="ARBA00011037"/>
    </source>
</evidence>
<dbReference type="GeneID" id="93366192"/>
<dbReference type="NCBIfam" id="NF003807">
    <property type="entry name" value="PRK05395.1-4"/>
    <property type="match status" value="1"/>
</dbReference>
<feature type="binding site" evidence="7 9">
    <location>
        <begin position="101"/>
        <end position="102"/>
    </location>
    <ligand>
        <name>substrate</name>
    </ligand>
</feature>
<feature type="binding site" evidence="7 9">
    <location>
        <position position="87"/>
    </location>
    <ligand>
        <name>substrate</name>
    </ligand>
</feature>
<protein>
    <recommendedName>
        <fullName evidence="5 7">3-dehydroquinate dehydratase</fullName>
        <shortName evidence="7">3-dehydroquinase</shortName>
        <ecNumber evidence="5 7">4.2.1.10</ecNumber>
    </recommendedName>
    <alternativeName>
        <fullName evidence="7">Type II DHQase</fullName>
    </alternativeName>
</protein>
<comment type="function">
    <text evidence="7">Catalyzes a trans-dehydration via an enolate intermediate.</text>
</comment>
<feature type="binding site" evidence="7 9">
    <location>
        <position position="111"/>
    </location>
    <ligand>
        <name>substrate</name>
    </ligand>
</feature>
<dbReference type="Proteomes" id="UP000004295">
    <property type="component" value="Unassembled WGS sequence"/>
</dbReference>
<dbReference type="Gene3D" id="3.40.50.9100">
    <property type="entry name" value="Dehydroquinase, class II"/>
    <property type="match status" value="1"/>
</dbReference>
<dbReference type="AlphaFoldDB" id="C3JCK4"/>
<dbReference type="GO" id="GO:0003855">
    <property type="term" value="F:3-dehydroquinate dehydratase activity"/>
    <property type="evidence" value="ECO:0007669"/>
    <property type="project" value="UniProtKB-UniRule"/>
</dbReference>
<evidence type="ECO:0000256" key="5">
    <source>
        <dbReference type="ARBA" id="ARBA00012060"/>
    </source>
</evidence>
<feature type="active site" description="Proton donor" evidence="7 8">
    <location>
        <position position="100"/>
    </location>
</feature>
<evidence type="ECO:0000256" key="2">
    <source>
        <dbReference type="ARBA" id="ARBA00004902"/>
    </source>
</evidence>
<dbReference type="PIRSF" id="PIRSF001399">
    <property type="entry name" value="DHquinase_II"/>
    <property type="match status" value="1"/>
</dbReference>
<dbReference type="eggNOG" id="COG0757">
    <property type="taxonomic scope" value="Bacteria"/>
</dbReference>
<dbReference type="GO" id="GO:0019631">
    <property type="term" value="P:quinate catabolic process"/>
    <property type="evidence" value="ECO:0007669"/>
    <property type="project" value="TreeGrafter"/>
</dbReference>
<dbReference type="EMBL" id="ACNN01000033">
    <property type="protein sequence ID" value="EEN82098.1"/>
    <property type="molecule type" value="Genomic_DNA"/>
</dbReference>
<keyword evidence="7" id="KW-0028">Amino-acid biosynthesis</keyword>
<keyword evidence="12" id="KW-1185">Reference proteome</keyword>
<evidence type="ECO:0000256" key="8">
    <source>
        <dbReference type="PIRSR" id="PIRSR001399-1"/>
    </source>
</evidence>
<dbReference type="PANTHER" id="PTHR21272">
    <property type="entry name" value="CATABOLIC 3-DEHYDROQUINASE"/>
    <property type="match status" value="1"/>
</dbReference>
<dbReference type="HAMAP" id="MF_00169">
    <property type="entry name" value="AroQ"/>
    <property type="match status" value="1"/>
</dbReference>
<feature type="active site" description="Proton acceptor" evidence="7 8">
    <location>
        <position position="24"/>
    </location>
</feature>
<dbReference type="RefSeq" id="WP_004334930.1">
    <property type="nucleotide sequence ID" value="NZ_ACNN01000033.1"/>
</dbReference>
<dbReference type="Pfam" id="PF01220">
    <property type="entry name" value="DHquinase_II"/>
    <property type="match status" value="1"/>
</dbReference>
<dbReference type="SUPFAM" id="SSF52304">
    <property type="entry name" value="Type II 3-dehydroquinate dehydratase"/>
    <property type="match status" value="1"/>
</dbReference>
<dbReference type="PANTHER" id="PTHR21272:SF3">
    <property type="entry name" value="CATABOLIC 3-DEHYDROQUINASE"/>
    <property type="match status" value="1"/>
</dbReference>
<evidence type="ECO:0000256" key="4">
    <source>
        <dbReference type="ARBA" id="ARBA00011193"/>
    </source>
</evidence>
<comment type="caution">
    <text evidence="11">The sequence shown here is derived from an EMBL/GenBank/DDBJ whole genome shotgun (WGS) entry which is preliminary data.</text>
</comment>
<dbReference type="UniPathway" id="UPA00053">
    <property type="reaction ID" value="UER00086"/>
</dbReference>
<evidence type="ECO:0000313" key="11">
    <source>
        <dbReference type="EMBL" id="EEN82098.1"/>
    </source>
</evidence>
<accession>C3JCK4</accession>
<organism evidence="11 12">
    <name type="scientific">Porphyromonas endodontalis (strain ATCC 35406 / DSM 24491 / JCM 8526 / CCUG 16442 / BCRC 14492 / NCTC 13058 / HG 370)</name>
    <name type="common">Bacteroides endodontalis</name>
    <dbReference type="NCBI Taxonomy" id="553175"/>
    <lineage>
        <taxon>Bacteria</taxon>
        <taxon>Pseudomonadati</taxon>
        <taxon>Bacteroidota</taxon>
        <taxon>Bacteroidia</taxon>
        <taxon>Bacteroidales</taxon>
        <taxon>Porphyromonadaceae</taxon>
        <taxon>Porphyromonas</taxon>
    </lineage>
</organism>
<proteinExistence type="inferred from homology"/>
<evidence type="ECO:0000313" key="12">
    <source>
        <dbReference type="Proteomes" id="UP000004295"/>
    </source>
</evidence>
<feature type="site" description="Transition state stabilizer" evidence="7 10">
    <location>
        <position position="19"/>
    </location>
</feature>
<keyword evidence="6 7" id="KW-0456">Lyase</keyword>
<comment type="pathway">
    <text evidence="2 7">Metabolic intermediate biosynthesis; chorismate biosynthesis; chorismate from D-erythrose 4-phosphate and phosphoenolpyruvate: step 3/7.</text>
</comment>
<feature type="binding site" evidence="7 9">
    <location>
        <position position="74"/>
    </location>
    <ligand>
        <name>substrate</name>
    </ligand>
</feature>
<dbReference type="CDD" id="cd00466">
    <property type="entry name" value="DHQase_II"/>
    <property type="match status" value="1"/>
</dbReference>
<sequence length="142" mass="15924">MQQRYIILDGPNLNRLGRREPSIYGVVSSQEMMERLQHDFPNVTIEYHQSNHEGVLIDLLQQFDDEKVSGIIFNAGAYTHTSLALADAIRSLSTPVIEVHLSNTAAREECRHTSYIAPVVRGTITGFGIHSYRLALLAFLEG</sequence>
<evidence type="ECO:0000256" key="7">
    <source>
        <dbReference type="HAMAP-Rule" id="MF_00169"/>
    </source>
</evidence>
<evidence type="ECO:0000256" key="6">
    <source>
        <dbReference type="ARBA" id="ARBA00023239"/>
    </source>
</evidence>
<dbReference type="EC" id="4.2.1.10" evidence="5 7"/>
<dbReference type="InterPro" id="IPR036441">
    <property type="entry name" value="DHquinase_II_sf"/>
</dbReference>
<dbReference type="GO" id="GO:0009073">
    <property type="term" value="P:aromatic amino acid family biosynthetic process"/>
    <property type="evidence" value="ECO:0007669"/>
    <property type="project" value="UniProtKB-KW"/>
</dbReference>
<evidence type="ECO:0000256" key="9">
    <source>
        <dbReference type="PIRSR" id="PIRSR001399-2"/>
    </source>
</evidence>
<dbReference type="GO" id="GO:0008652">
    <property type="term" value="P:amino acid biosynthetic process"/>
    <property type="evidence" value="ECO:0007669"/>
    <property type="project" value="UniProtKB-KW"/>
</dbReference>
<dbReference type="GO" id="GO:0009423">
    <property type="term" value="P:chorismate biosynthetic process"/>
    <property type="evidence" value="ECO:0007669"/>
    <property type="project" value="UniProtKB-UniRule"/>
</dbReference>
<comment type="similarity">
    <text evidence="3 7">Belongs to the type-II 3-dehydroquinase family.</text>
</comment>
<feature type="binding site" evidence="7 9">
    <location>
        <position position="80"/>
    </location>
    <ligand>
        <name>substrate</name>
    </ligand>
</feature>
<reference evidence="11 12" key="1">
    <citation type="submission" date="2009-04" db="EMBL/GenBank/DDBJ databases">
        <authorList>
            <person name="Sebastian Y."/>
            <person name="Madupu R."/>
            <person name="Durkin A.S."/>
            <person name="Torralba M."/>
            <person name="Methe B."/>
            <person name="Sutton G.G."/>
            <person name="Strausberg R.L."/>
            <person name="Nelson K.E."/>
        </authorList>
    </citation>
    <scope>NUCLEOTIDE SEQUENCE [LARGE SCALE GENOMIC DNA]</scope>
    <source>
        <strain evidence="12">ATCC 35406 / BCRC 14492 / JCM 8526 / NCTC 13058 / HG 370</strain>
    </source>
</reference>
<dbReference type="NCBIfam" id="NF003805">
    <property type="entry name" value="PRK05395.1-2"/>
    <property type="match status" value="1"/>
</dbReference>
<evidence type="ECO:0000256" key="10">
    <source>
        <dbReference type="PIRSR" id="PIRSR001399-3"/>
    </source>
</evidence>
<evidence type="ECO:0000256" key="1">
    <source>
        <dbReference type="ARBA" id="ARBA00001864"/>
    </source>
</evidence>
<dbReference type="InterPro" id="IPR001874">
    <property type="entry name" value="DHquinase_II"/>
</dbReference>
<gene>
    <name evidence="7 11" type="primary">aroQ</name>
    <name evidence="11" type="ORF">POREN0001_0030</name>
</gene>
<comment type="catalytic activity">
    <reaction evidence="1 7">
        <text>3-dehydroquinate = 3-dehydroshikimate + H2O</text>
        <dbReference type="Rhea" id="RHEA:21096"/>
        <dbReference type="ChEBI" id="CHEBI:15377"/>
        <dbReference type="ChEBI" id="CHEBI:16630"/>
        <dbReference type="ChEBI" id="CHEBI:32364"/>
        <dbReference type="EC" id="4.2.1.10"/>
    </reaction>
</comment>
<keyword evidence="7" id="KW-0057">Aromatic amino acid biosynthesis</keyword>
<comment type="subunit">
    <text evidence="4 7">Homododecamer.</text>
</comment>
<dbReference type="STRING" id="553175.POREN0001_0030"/>